<dbReference type="EMBL" id="BA000050">
    <property type="protein sequence ID" value="BAE56660.1"/>
    <property type="molecule type" value="Genomic_DNA"/>
</dbReference>
<dbReference type="VEuPathDB" id="FungiDB:AO090001000107"/>
<dbReference type="RefSeq" id="XP_023089511.1">
    <property type="nucleotide sequence ID" value="XM_023234380.1"/>
</dbReference>
<comment type="similarity">
    <text evidence="1">Belongs to the VPS13 family.</text>
</comment>
<sequence>MICLVQSLYTGFADGLTGFVTKPYREAKTDGAAGFAKGFAKGSVELFSKPGAAMFGLMAYPAMGIYKSIKKGNLNPTERKIVEAQIELGDYMLQSFPASPAEIEMVLSRFNTLS</sequence>
<evidence type="ECO:0000256" key="1">
    <source>
        <dbReference type="ARBA" id="ARBA00006545"/>
    </source>
</evidence>
<dbReference type="Proteomes" id="UP000006564">
    <property type="component" value="Chromosome 2"/>
</dbReference>
<evidence type="ECO:0000313" key="3">
    <source>
        <dbReference type="Proteomes" id="UP000006564"/>
    </source>
</evidence>
<dbReference type="AlphaFoldDB" id="Q2UP55"/>
<organism evidence="2 3">
    <name type="scientific">Aspergillus oryzae (strain ATCC 42149 / RIB 40)</name>
    <name type="common">Yellow koji mold</name>
    <dbReference type="NCBI Taxonomy" id="510516"/>
    <lineage>
        <taxon>Eukaryota</taxon>
        <taxon>Fungi</taxon>
        <taxon>Dikarya</taxon>
        <taxon>Ascomycota</taxon>
        <taxon>Pezizomycotina</taxon>
        <taxon>Eurotiomycetes</taxon>
        <taxon>Eurotiomycetidae</taxon>
        <taxon>Eurotiales</taxon>
        <taxon>Aspergillaceae</taxon>
        <taxon>Aspergillus</taxon>
        <taxon>Aspergillus subgen. Circumdati</taxon>
    </lineage>
</organism>
<dbReference type="PANTHER" id="PTHR16166:SF93">
    <property type="entry name" value="INTERMEMBRANE LIPID TRANSFER PROTEIN VPS13"/>
    <property type="match status" value="1"/>
</dbReference>
<proteinExistence type="inferred from homology"/>
<keyword evidence="3" id="KW-1185">Reference proteome</keyword>
<dbReference type="GO" id="GO:0045053">
    <property type="term" value="P:protein retention in Golgi apparatus"/>
    <property type="evidence" value="ECO:0007669"/>
    <property type="project" value="TreeGrafter"/>
</dbReference>
<dbReference type="KEGG" id="aor:AO090001000107"/>
<dbReference type="EMBL" id="AP007154">
    <property type="protein sequence ID" value="BAE56660.1"/>
    <property type="molecule type" value="Genomic_DNA"/>
</dbReference>
<name>Q2UP55_ASPOR</name>
<reference evidence="2 3" key="1">
    <citation type="journal article" date="2005" name="Nature">
        <title>Genome sequencing and analysis of Aspergillus oryzae.</title>
        <authorList>
            <person name="Machida M."/>
            <person name="Asai K."/>
            <person name="Sano M."/>
            <person name="Tanaka T."/>
            <person name="Kumagai T."/>
            <person name="Terai G."/>
            <person name="Kusumoto K."/>
            <person name="Arima T."/>
            <person name="Akita O."/>
            <person name="Kashiwagi Y."/>
            <person name="Abe K."/>
            <person name="Gomi K."/>
            <person name="Horiuchi H."/>
            <person name="Kitamoto K."/>
            <person name="Kobayashi T."/>
            <person name="Takeuchi M."/>
            <person name="Denning D.W."/>
            <person name="Galagan J.E."/>
            <person name="Nierman W.C."/>
            <person name="Yu J."/>
            <person name="Archer D.B."/>
            <person name="Bennett J.W."/>
            <person name="Bhatnagar D."/>
            <person name="Cleveland T.E."/>
            <person name="Fedorova N.D."/>
            <person name="Gotoh O."/>
            <person name="Horikawa H."/>
            <person name="Hosoyama A."/>
            <person name="Ichinomiya M."/>
            <person name="Igarashi R."/>
            <person name="Iwashita K."/>
            <person name="Juvvadi P.R."/>
            <person name="Kato M."/>
            <person name="Kato Y."/>
            <person name="Kin T."/>
            <person name="Kokubun A."/>
            <person name="Maeda H."/>
            <person name="Maeyama N."/>
            <person name="Maruyama J."/>
            <person name="Nagasaki H."/>
            <person name="Nakajima T."/>
            <person name="Oda K."/>
            <person name="Okada K."/>
            <person name="Paulsen I."/>
            <person name="Sakamoto K."/>
            <person name="Sawano T."/>
            <person name="Takahashi M."/>
            <person name="Takase K."/>
            <person name="Terabayashi Y."/>
            <person name="Wortman J."/>
            <person name="Yamada O."/>
            <person name="Yamagata Y."/>
            <person name="Anazawa H."/>
            <person name="Hata Y."/>
            <person name="Koide Y."/>
            <person name="Komori T."/>
            <person name="Koyama Y."/>
            <person name="Minetoki T."/>
            <person name="Suharnan S."/>
            <person name="Tanaka A."/>
            <person name="Isono K."/>
            <person name="Kuhara S."/>
            <person name="Ogasawara N."/>
            <person name="Kikuchi H."/>
        </authorList>
    </citation>
    <scope>NUCLEOTIDE SEQUENCE [LARGE SCALE GENOMIC DNA]</scope>
    <source>
        <strain evidence="3">ATCC 42149 / RIB 40</strain>
    </source>
</reference>
<dbReference type="GO" id="GO:0006623">
    <property type="term" value="P:protein targeting to vacuole"/>
    <property type="evidence" value="ECO:0007669"/>
    <property type="project" value="TreeGrafter"/>
</dbReference>
<dbReference type="HOGENOM" id="CLU_2120608_0_0_1"/>
<accession>Q2UP55</accession>
<dbReference type="PANTHER" id="PTHR16166">
    <property type="entry name" value="VACUOLAR PROTEIN SORTING-ASSOCIATED PROTEIN VPS13"/>
    <property type="match status" value="1"/>
</dbReference>
<evidence type="ECO:0000313" key="2">
    <source>
        <dbReference type="EMBL" id="BAE56660.1"/>
    </source>
</evidence>
<dbReference type="GeneID" id="5990633"/>
<dbReference type="InterPro" id="IPR026847">
    <property type="entry name" value="VPS13"/>
</dbReference>
<protein>
    <submittedName>
        <fullName evidence="2">DNA, SC001</fullName>
    </submittedName>
</protein>
<gene>
    <name evidence="2" type="ORF">AO090001000107</name>
</gene>